<proteinExistence type="predicted"/>
<sequence>MATNCREMSRRRLFQERNPRRSTSVDSGLGFKRGDACLPTAELPDASKQATVRDASVLRKPPAGTPPRPSRRSLPALTQRGTSQRTVVPFKSPSTLKDKVIDMFRRNGGKDVEDLELSSTYVTGDQWTRKKTAAKIMDHLPEGNPDGMRSSSGAHGVDPVETSVDAGAGRTV</sequence>
<evidence type="ECO:0000313" key="3">
    <source>
        <dbReference type="Proteomes" id="UP000821866"/>
    </source>
</evidence>
<feature type="compositionally biased region" description="Basic and acidic residues" evidence="1">
    <location>
        <begin position="7"/>
        <end position="19"/>
    </location>
</feature>
<feature type="region of interest" description="Disordered" evidence="1">
    <location>
        <begin position="138"/>
        <end position="172"/>
    </location>
</feature>
<dbReference type="VEuPathDB" id="VectorBase:LOC119173437"/>
<feature type="region of interest" description="Disordered" evidence="1">
    <location>
        <begin position="1"/>
        <end position="86"/>
    </location>
</feature>
<dbReference type="EMBL" id="JABSTU010000009">
    <property type="protein sequence ID" value="KAH8022270.1"/>
    <property type="molecule type" value="Genomic_DNA"/>
</dbReference>
<name>A0A9J6DK31_RHIMP</name>
<reference evidence="2" key="2">
    <citation type="submission" date="2021-09" db="EMBL/GenBank/DDBJ databases">
        <authorList>
            <person name="Jia N."/>
            <person name="Wang J."/>
            <person name="Shi W."/>
            <person name="Du L."/>
            <person name="Sun Y."/>
            <person name="Zhan W."/>
            <person name="Jiang J."/>
            <person name="Wang Q."/>
            <person name="Zhang B."/>
            <person name="Ji P."/>
            <person name="Sakyi L.B."/>
            <person name="Cui X."/>
            <person name="Yuan T."/>
            <person name="Jiang B."/>
            <person name="Yang W."/>
            <person name="Lam T.T.-Y."/>
            <person name="Chang Q."/>
            <person name="Ding S."/>
            <person name="Wang X."/>
            <person name="Zhu J."/>
            <person name="Ruan X."/>
            <person name="Zhao L."/>
            <person name="Wei J."/>
            <person name="Que T."/>
            <person name="Du C."/>
            <person name="Cheng J."/>
            <person name="Dai P."/>
            <person name="Han X."/>
            <person name="Huang E."/>
            <person name="Gao Y."/>
            <person name="Liu J."/>
            <person name="Shao H."/>
            <person name="Ye R."/>
            <person name="Li L."/>
            <person name="Wei W."/>
            <person name="Wang X."/>
            <person name="Wang C."/>
            <person name="Huo Q."/>
            <person name="Li W."/>
            <person name="Guo W."/>
            <person name="Chen H."/>
            <person name="Chen S."/>
            <person name="Zhou L."/>
            <person name="Zhou L."/>
            <person name="Ni X."/>
            <person name="Tian J."/>
            <person name="Zhou Y."/>
            <person name="Sheng Y."/>
            <person name="Liu T."/>
            <person name="Pan Y."/>
            <person name="Xia L."/>
            <person name="Li J."/>
            <person name="Zhao F."/>
            <person name="Cao W."/>
        </authorList>
    </citation>
    <scope>NUCLEOTIDE SEQUENCE</scope>
    <source>
        <strain evidence="2">Rmic-2018</strain>
        <tissue evidence="2">Larvae</tissue>
    </source>
</reference>
<reference evidence="2" key="1">
    <citation type="journal article" date="2020" name="Cell">
        <title>Large-Scale Comparative Analyses of Tick Genomes Elucidate Their Genetic Diversity and Vector Capacities.</title>
        <authorList>
            <consortium name="Tick Genome and Microbiome Consortium (TIGMIC)"/>
            <person name="Jia N."/>
            <person name="Wang J."/>
            <person name="Shi W."/>
            <person name="Du L."/>
            <person name="Sun Y."/>
            <person name="Zhan W."/>
            <person name="Jiang J.F."/>
            <person name="Wang Q."/>
            <person name="Zhang B."/>
            <person name="Ji P."/>
            <person name="Bell-Sakyi L."/>
            <person name="Cui X.M."/>
            <person name="Yuan T.T."/>
            <person name="Jiang B.G."/>
            <person name="Yang W.F."/>
            <person name="Lam T.T."/>
            <person name="Chang Q.C."/>
            <person name="Ding S.J."/>
            <person name="Wang X.J."/>
            <person name="Zhu J.G."/>
            <person name="Ruan X.D."/>
            <person name="Zhao L."/>
            <person name="Wei J.T."/>
            <person name="Ye R.Z."/>
            <person name="Que T.C."/>
            <person name="Du C.H."/>
            <person name="Zhou Y.H."/>
            <person name="Cheng J.X."/>
            <person name="Dai P.F."/>
            <person name="Guo W.B."/>
            <person name="Han X.H."/>
            <person name="Huang E.J."/>
            <person name="Li L.F."/>
            <person name="Wei W."/>
            <person name="Gao Y.C."/>
            <person name="Liu J.Z."/>
            <person name="Shao H.Z."/>
            <person name="Wang X."/>
            <person name="Wang C.C."/>
            <person name="Yang T.C."/>
            <person name="Huo Q.B."/>
            <person name="Li W."/>
            <person name="Chen H.Y."/>
            <person name="Chen S.E."/>
            <person name="Zhou L.G."/>
            <person name="Ni X.B."/>
            <person name="Tian J.H."/>
            <person name="Sheng Y."/>
            <person name="Liu T."/>
            <person name="Pan Y.S."/>
            <person name="Xia L.Y."/>
            <person name="Li J."/>
            <person name="Zhao F."/>
            <person name="Cao W.C."/>
        </authorList>
    </citation>
    <scope>NUCLEOTIDE SEQUENCE</scope>
    <source>
        <strain evidence="2">Rmic-2018</strain>
    </source>
</reference>
<comment type="caution">
    <text evidence="2">The sequence shown here is derived from an EMBL/GenBank/DDBJ whole genome shotgun (WGS) entry which is preliminary data.</text>
</comment>
<dbReference type="Proteomes" id="UP000821866">
    <property type="component" value="Chromosome 7"/>
</dbReference>
<protein>
    <submittedName>
        <fullName evidence="2">Uncharacterized protein</fullName>
    </submittedName>
</protein>
<keyword evidence="3" id="KW-1185">Reference proteome</keyword>
<dbReference type="AlphaFoldDB" id="A0A9J6DK31"/>
<evidence type="ECO:0000313" key="2">
    <source>
        <dbReference type="EMBL" id="KAH8022270.1"/>
    </source>
</evidence>
<organism evidence="2 3">
    <name type="scientific">Rhipicephalus microplus</name>
    <name type="common">Cattle tick</name>
    <name type="synonym">Boophilus microplus</name>
    <dbReference type="NCBI Taxonomy" id="6941"/>
    <lineage>
        <taxon>Eukaryota</taxon>
        <taxon>Metazoa</taxon>
        <taxon>Ecdysozoa</taxon>
        <taxon>Arthropoda</taxon>
        <taxon>Chelicerata</taxon>
        <taxon>Arachnida</taxon>
        <taxon>Acari</taxon>
        <taxon>Parasitiformes</taxon>
        <taxon>Ixodida</taxon>
        <taxon>Ixodoidea</taxon>
        <taxon>Ixodidae</taxon>
        <taxon>Rhipicephalinae</taxon>
        <taxon>Rhipicephalus</taxon>
        <taxon>Boophilus</taxon>
    </lineage>
</organism>
<gene>
    <name evidence="2" type="ORF">HPB51_023157</name>
</gene>
<accession>A0A9J6DK31</accession>
<evidence type="ECO:0000256" key="1">
    <source>
        <dbReference type="SAM" id="MobiDB-lite"/>
    </source>
</evidence>